<dbReference type="EMBL" id="BARU01021759">
    <property type="protein sequence ID" value="GAH49146.1"/>
    <property type="molecule type" value="Genomic_DNA"/>
</dbReference>
<accession>X1FU07</accession>
<gene>
    <name evidence="2" type="ORF">S03H2_35554</name>
</gene>
<dbReference type="AlphaFoldDB" id="X1FU07"/>
<evidence type="ECO:0000256" key="1">
    <source>
        <dbReference type="SAM" id="MobiDB-lite"/>
    </source>
</evidence>
<name>X1FU07_9ZZZZ</name>
<sequence>MKRYLPGRSGGVGLDVKGGNPESSNSVNRIVATLYDGRTIAKGVTTQAVLAGATYVTVTIPNLNFIEEILNVQVHTDPSCSISGFGNKNISGKVVGITIAGVDAGTTLTLEIIAVGV</sequence>
<evidence type="ECO:0000313" key="2">
    <source>
        <dbReference type="EMBL" id="GAH49146.1"/>
    </source>
</evidence>
<feature type="region of interest" description="Disordered" evidence="1">
    <location>
        <begin position="1"/>
        <end position="22"/>
    </location>
</feature>
<protein>
    <submittedName>
        <fullName evidence="2">Uncharacterized protein</fullName>
    </submittedName>
</protein>
<organism evidence="2">
    <name type="scientific">marine sediment metagenome</name>
    <dbReference type="NCBI Taxonomy" id="412755"/>
    <lineage>
        <taxon>unclassified sequences</taxon>
        <taxon>metagenomes</taxon>
        <taxon>ecological metagenomes</taxon>
    </lineage>
</organism>
<reference evidence="2" key="1">
    <citation type="journal article" date="2014" name="Front. Microbiol.">
        <title>High frequency of phylogenetically diverse reductive dehalogenase-homologous genes in deep subseafloor sedimentary metagenomes.</title>
        <authorList>
            <person name="Kawai M."/>
            <person name="Futagami T."/>
            <person name="Toyoda A."/>
            <person name="Takaki Y."/>
            <person name="Nishi S."/>
            <person name="Hori S."/>
            <person name="Arai W."/>
            <person name="Tsubouchi T."/>
            <person name="Morono Y."/>
            <person name="Uchiyama I."/>
            <person name="Ito T."/>
            <person name="Fujiyama A."/>
            <person name="Inagaki F."/>
            <person name="Takami H."/>
        </authorList>
    </citation>
    <scope>NUCLEOTIDE SEQUENCE</scope>
    <source>
        <strain evidence="2">Expedition CK06-06</strain>
    </source>
</reference>
<comment type="caution">
    <text evidence="2">The sequence shown here is derived from an EMBL/GenBank/DDBJ whole genome shotgun (WGS) entry which is preliminary data.</text>
</comment>
<proteinExistence type="predicted"/>